<dbReference type="GO" id="GO:0008380">
    <property type="term" value="P:RNA splicing"/>
    <property type="evidence" value="ECO:0007669"/>
    <property type="project" value="UniProtKB-KW"/>
</dbReference>
<reference evidence="11" key="1">
    <citation type="submission" date="2016-05" db="EMBL/GenBank/DDBJ databases">
        <title>Comparative genomics of biotechnologically important yeasts.</title>
        <authorList>
            <consortium name="DOE Joint Genome Institute"/>
            <person name="Riley R."/>
            <person name="Haridas S."/>
            <person name="Wolfe K.H."/>
            <person name="Lopes M.R."/>
            <person name="Hittinger C.T."/>
            <person name="Goker M."/>
            <person name="Salamov A."/>
            <person name="Wisecaver J."/>
            <person name="Long T.M."/>
            <person name="Aerts A.L."/>
            <person name="Barry K."/>
            <person name="Choi C."/>
            <person name="Clum A."/>
            <person name="Coughlan A.Y."/>
            <person name="Deshpande S."/>
            <person name="Douglass A.P."/>
            <person name="Hanson S.J."/>
            <person name="Klenk H.-P."/>
            <person name="Labutti K."/>
            <person name="Lapidus A."/>
            <person name="Lindquist E."/>
            <person name="Lipzen A."/>
            <person name="Meier-Kolthoff J.P."/>
            <person name="Ohm R.A."/>
            <person name="Otillar R.P."/>
            <person name="Pangilinan J."/>
            <person name="Peng Y."/>
            <person name="Rokas A."/>
            <person name="Rosa C.A."/>
            <person name="Scheuner C."/>
            <person name="Sibirny A.A."/>
            <person name="Slot J.C."/>
            <person name="Stielow J.B."/>
            <person name="Sun H."/>
            <person name="Kurtzman C.P."/>
            <person name="Blackwell M."/>
            <person name="Grigoriev I.V."/>
            <person name="Jeffries T.W."/>
        </authorList>
    </citation>
    <scope>NUCLEOTIDE SEQUENCE [LARGE SCALE GENOMIC DNA]</scope>
    <source>
        <strain evidence="11">NRRL Y-1933</strain>
    </source>
</reference>
<comment type="function">
    <text evidence="5">Regulates mitochondrial small subunit maturation by controlling 15S rRNA 5'-end processing. Localizes to the 5' precursor of the 15S rRNA in a position that is subsequently occupied by mS47 in the mature yeast mtSSU. Uses structure and sequence-specific RNA recognition, binding to a single-stranded region of the precursor and specifically recognizing bases -6 to -1. The exchange of Ccm1 for mS47 is coupled to the irreversible removal of precursor rRNA that is accompanied by conformational changes of the mitoribosomal proteins uS5m and mS26. These conformational changes signal completion of 5'-end rRNA processing through protection of the mature 5'-end of the 15S rRNA and stabilization of mS47. The removal of the 5' precursor together with the dissociation of Ccm1 may be catalyzed by the 5'-3' exoribonuclease Pet127. Involved in the specific removal of group I introns in mitochondrial encoded transcripts.</text>
</comment>
<accession>A0A1E4RLV1</accession>
<dbReference type="AlphaFoldDB" id="A0A1E4RLV1"/>
<evidence type="ECO:0000256" key="3">
    <source>
        <dbReference type="ARBA" id="ARBA00022737"/>
    </source>
</evidence>
<dbReference type="PANTHER" id="PTHR47447">
    <property type="entry name" value="OS03G0856100 PROTEIN"/>
    <property type="match status" value="1"/>
</dbReference>
<dbReference type="Proteomes" id="UP000095085">
    <property type="component" value="Unassembled WGS sequence"/>
</dbReference>
<comment type="similarity">
    <text evidence="2">Belongs to the CCM1 family.</text>
</comment>
<dbReference type="PANTHER" id="PTHR47447:SF17">
    <property type="entry name" value="OS12G0638900 PROTEIN"/>
    <property type="match status" value="1"/>
</dbReference>
<evidence type="ECO:0000256" key="5">
    <source>
        <dbReference type="ARBA" id="ARBA00044493"/>
    </source>
</evidence>
<gene>
    <name evidence="10" type="ORF">HYPBUDRAFT_156828</name>
</gene>
<comment type="subcellular location">
    <subcellularLocation>
        <location evidence="1">Mitochondrion</location>
    </subcellularLocation>
</comment>
<dbReference type="EMBL" id="KV454540">
    <property type="protein sequence ID" value="ODV68161.1"/>
    <property type="molecule type" value="Genomic_DNA"/>
</dbReference>
<evidence type="ECO:0000256" key="4">
    <source>
        <dbReference type="ARBA" id="ARBA00023187"/>
    </source>
</evidence>
<dbReference type="Pfam" id="PF01535">
    <property type="entry name" value="PPR"/>
    <property type="match status" value="1"/>
</dbReference>
<sequence>MSDQGFRRYIFVTSTDKRLRSKKPNYQASQKKLNEFLVKDKQRKIAEKENQYNKKLESLKSLTKDVSKILQASKKREEKVQEIKNLKMPSDLEKESEQLYRSLEPDARSSDGSVMNSQLASGSKEVAFAKIDPGNSSLIAPVVDLPKSISDRLGLAIKYLTSKRNQNWVLVVSQLKESGGLEGINKRDIRKLIDQIPLNQLGDVVPALEKMMHKLKVGIPSAVAVRFMKGIIHGRSIDGPTMKKVKSYIKYLRKHKGKSKLSLNAYETIIEAYGRCGDLDKMNGYLEEMKKFNLQPSDYVYTNILSTCVYKLKNHKQAVEIFDSMKFISSMTKPGTRAYQDIIVSYVNDDNIEKALDLYQEMLVEKIPLNQQILVTLARGCSSRPLLRNKSWEFMFEIYNLGWEPSLQTFDYILYLSAKEGDVSLARIFYKKLHAAKAITPRSFGFLLLAYSKSQLNKPRKDWVPFPITSLETGRNFRTNLLASNNTNPSGDTPESFIPFLPVPELTDPSQIMAESSAVWAQALMFSPEFLNRQTCTSFLNIAAEMGSLSDFIDRYRTFTYLDKKGYTTNEIIIEEPEEAIKSNSSDLFEGSEKTKAPILNEMETVKDHKLPRSSLTYVIALKVAGKYRNYKFAQEIWTERGIYRKTDAFKNLPREEKDALDFEFASAMVSCLTKMNLLNDALAILLSTEYQFKWTWKELTELYRAAVEIGDSNITRPIRGITKRAQINYEGKIRPKDFRRYVLERSY</sequence>
<dbReference type="InterPro" id="IPR011990">
    <property type="entry name" value="TPR-like_helical_dom_sf"/>
</dbReference>
<keyword evidence="11" id="KW-1185">Reference proteome</keyword>
<dbReference type="SUPFAM" id="SSF48452">
    <property type="entry name" value="TPR-like"/>
    <property type="match status" value="1"/>
</dbReference>
<evidence type="ECO:0000256" key="7">
    <source>
        <dbReference type="ARBA" id="ARBA00044527"/>
    </source>
</evidence>
<organism evidence="10 11">
    <name type="scientific">Hyphopichia burtonii NRRL Y-1933</name>
    <dbReference type="NCBI Taxonomy" id="984485"/>
    <lineage>
        <taxon>Eukaryota</taxon>
        <taxon>Fungi</taxon>
        <taxon>Dikarya</taxon>
        <taxon>Ascomycota</taxon>
        <taxon>Saccharomycotina</taxon>
        <taxon>Pichiomycetes</taxon>
        <taxon>Debaryomycetaceae</taxon>
        <taxon>Hyphopichia</taxon>
    </lineage>
</organism>
<name>A0A1E4RLV1_9ASCO</name>
<evidence type="ECO:0000313" key="11">
    <source>
        <dbReference type="Proteomes" id="UP000095085"/>
    </source>
</evidence>
<dbReference type="NCBIfam" id="TIGR00756">
    <property type="entry name" value="PPR"/>
    <property type="match status" value="2"/>
</dbReference>
<keyword evidence="4" id="KW-0508">mRNA splicing</keyword>
<dbReference type="RefSeq" id="XP_020077228.1">
    <property type="nucleotide sequence ID" value="XM_020222243.1"/>
</dbReference>
<evidence type="ECO:0000256" key="2">
    <source>
        <dbReference type="ARBA" id="ARBA00006192"/>
    </source>
</evidence>
<evidence type="ECO:0000313" key="10">
    <source>
        <dbReference type="EMBL" id="ODV68161.1"/>
    </source>
</evidence>
<dbReference type="GO" id="GO:0005739">
    <property type="term" value="C:mitochondrion"/>
    <property type="evidence" value="ECO:0007669"/>
    <property type="project" value="UniProtKB-SubCell"/>
</dbReference>
<comment type="subunit">
    <text evidence="6">Binds to mitochondrial small subunit 15S rRNA.</text>
</comment>
<feature type="repeat" description="PPR" evidence="8">
    <location>
        <begin position="262"/>
        <end position="296"/>
    </location>
</feature>
<dbReference type="Pfam" id="PF13812">
    <property type="entry name" value="PPR_3"/>
    <property type="match status" value="1"/>
</dbReference>
<keyword evidence="9" id="KW-0175">Coiled coil</keyword>
<dbReference type="STRING" id="984485.A0A1E4RLV1"/>
<proteinExistence type="inferred from homology"/>
<dbReference type="InterPro" id="IPR002885">
    <property type="entry name" value="PPR_rpt"/>
</dbReference>
<keyword evidence="4" id="KW-0507">mRNA processing</keyword>
<dbReference type="Gene3D" id="1.25.40.10">
    <property type="entry name" value="Tetratricopeptide repeat domain"/>
    <property type="match status" value="2"/>
</dbReference>
<evidence type="ECO:0000256" key="6">
    <source>
        <dbReference type="ARBA" id="ARBA00044511"/>
    </source>
</evidence>
<dbReference type="PROSITE" id="PS51375">
    <property type="entry name" value="PPR"/>
    <property type="match status" value="1"/>
</dbReference>
<evidence type="ECO:0000256" key="1">
    <source>
        <dbReference type="ARBA" id="ARBA00004173"/>
    </source>
</evidence>
<keyword evidence="3" id="KW-0677">Repeat</keyword>
<dbReference type="OrthoDB" id="185373at2759"/>
<evidence type="ECO:0000256" key="8">
    <source>
        <dbReference type="PROSITE-ProRule" id="PRU00708"/>
    </source>
</evidence>
<feature type="coiled-coil region" evidence="9">
    <location>
        <begin position="38"/>
        <end position="65"/>
    </location>
</feature>
<dbReference type="GeneID" id="30996792"/>
<evidence type="ECO:0000256" key="9">
    <source>
        <dbReference type="SAM" id="Coils"/>
    </source>
</evidence>
<protein>
    <recommendedName>
        <fullName evidence="7">Mitochondrial 15S rRNA processing factor CCM1</fullName>
    </recommendedName>
</protein>